<dbReference type="SUPFAM" id="SSF53448">
    <property type="entry name" value="Nucleotide-diphospho-sugar transferases"/>
    <property type="match status" value="1"/>
</dbReference>
<comment type="catalytic activity">
    <reaction evidence="1 7">
        <text>2-C-methyl-D-erythritol 4-phosphate + CTP + H(+) = 4-CDP-2-C-methyl-D-erythritol + diphosphate</text>
        <dbReference type="Rhea" id="RHEA:13429"/>
        <dbReference type="ChEBI" id="CHEBI:15378"/>
        <dbReference type="ChEBI" id="CHEBI:33019"/>
        <dbReference type="ChEBI" id="CHEBI:37563"/>
        <dbReference type="ChEBI" id="CHEBI:57823"/>
        <dbReference type="ChEBI" id="CHEBI:58262"/>
        <dbReference type="EC" id="2.7.7.60"/>
    </reaction>
</comment>
<dbReference type="RefSeq" id="WP_100423222.1">
    <property type="nucleotide sequence ID" value="NZ_BOOX01000001.1"/>
</dbReference>
<dbReference type="PANTHER" id="PTHR32125">
    <property type="entry name" value="2-C-METHYL-D-ERYTHRITOL 4-PHOSPHATE CYTIDYLYLTRANSFERASE, CHLOROPLASTIC"/>
    <property type="match status" value="1"/>
</dbReference>
<dbReference type="PANTHER" id="PTHR32125:SF4">
    <property type="entry name" value="2-C-METHYL-D-ERYTHRITOL 4-PHOSPHATE CYTIDYLYLTRANSFERASE, CHLOROPLASTIC"/>
    <property type="match status" value="1"/>
</dbReference>
<keyword evidence="9" id="KW-1185">Reference proteome</keyword>
<feature type="site" description="Positions MEP for the nucleophilic attack" evidence="7">
    <location>
        <position position="168"/>
    </location>
</feature>
<keyword evidence="5 7" id="KW-0548">Nucleotidyltransferase</keyword>
<dbReference type="GO" id="GO:0050518">
    <property type="term" value="F:2-C-methyl-D-erythritol 4-phosphate cytidylyltransferase activity"/>
    <property type="evidence" value="ECO:0007669"/>
    <property type="project" value="UniProtKB-UniRule"/>
</dbReference>
<accession>A0A2M9CED3</accession>
<dbReference type="EMBL" id="PGFE01000003">
    <property type="protein sequence ID" value="PJJ70210.1"/>
    <property type="molecule type" value="Genomic_DNA"/>
</dbReference>
<reference evidence="8 9" key="1">
    <citation type="submission" date="2017-11" db="EMBL/GenBank/DDBJ databases">
        <title>Genomic Encyclopedia of Archaeal and Bacterial Type Strains, Phase II (KMG-II): From Individual Species to Whole Genera.</title>
        <authorList>
            <person name="Goeker M."/>
        </authorList>
    </citation>
    <scope>NUCLEOTIDE SEQUENCE [LARGE SCALE GENOMIC DNA]</scope>
    <source>
        <strain evidence="8 9">DSM 25478</strain>
    </source>
</reference>
<evidence type="ECO:0000256" key="6">
    <source>
        <dbReference type="ARBA" id="ARBA00023229"/>
    </source>
</evidence>
<dbReference type="UniPathway" id="UPA00056">
    <property type="reaction ID" value="UER00093"/>
</dbReference>
<dbReference type="Proteomes" id="UP000231693">
    <property type="component" value="Unassembled WGS sequence"/>
</dbReference>
<keyword evidence="6 7" id="KW-0414">Isoprene biosynthesis</keyword>
<evidence type="ECO:0000256" key="3">
    <source>
        <dbReference type="ARBA" id="ARBA00009789"/>
    </source>
</evidence>
<feature type="site" description="Transition state stabilizer" evidence="7">
    <location>
        <position position="22"/>
    </location>
</feature>
<dbReference type="FunFam" id="3.90.550.10:FF:000003">
    <property type="entry name" value="2-C-methyl-D-erythritol 4-phosphate cytidylyltransferase"/>
    <property type="match status" value="1"/>
</dbReference>
<sequence length="246" mass="24990">MTTLAILTSAGSGVRLGAAVPKALVLLDGVPLVVRAARGLAASGVVDEIVVTAPADHAEHVRGLLDHLERDDAGTTVPVVVVPGGVTRQASVAAGLAAADPAHDVVLVHDAARPLTPPDLVRRVADAVRAGHGAVVPGVPVTDTVKQVRPAGEAASVPVQEVVGTVDRSVLRAVQTPQGFARDVLERAHAAGAATAHAEGAAATDDAGLVERDGGRVVVVEGDEHAMKITTPRDLRVAELLLTEDR</sequence>
<organism evidence="8 9">
    <name type="scientific">Sediminihabitans luteus</name>
    <dbReference type="NCBI Taxonomy" id="1138585"/>
    <lineage>
        <taxon>Bacteria</taxon>
        <taxon>Bacillati</taxon>
        <taxon>Actinomycetota</taxon>
        <taxon>Actinomycetes</taxon>
        <taxon>Micrococcales</taxon>
        <taxon>Cellulomonadaceae</taxon>
        <taxon>Sediminihabitans</taxon>
    </lineage>
</organism>
<comment type="function">
    <text evidence="7">Catalyzes the formation of 4-diphosphocytidyl-2-C-methyl-D-erythritol from CTP and 2-C-methyl-D-erythritol 4-phosphate (MEP).</text>
</comment>
<dbReference type="AlphaFoldDB" id="A0A2M9CED3"/>
<dbReference type="OrthoDB" id="9802561at2"/>
<evidence type="ECO:0000313" key="8">
    <source>
        <dbReference type="EMBL" id="PJJ70210.1"/>
    </source>
</evidence>
<dbReference type="InterPro" id="IPR050088">
    <property type="entry name" value="IspD/TarI_cytidylyltransf_bact"/>
</dbReference>
<evidence type="ECO:0000256" key="5">
    <source>
        <dbReference type="ARBA" id="ARBA00022695"/>
    </source>
</evidence>
<dbReference type="InterPro" id="IPR001228">
    <property type="entry name" value="IspD"/>
</dbReference>
<evidence type="ECO:0000313" key="9">
    <source>
        <dbReference type="Proteomes" id="UP000231693"/>
    </source>
</evidence>
<dbReference type="NCBIfam" id="TIGR00453">
    <property type="entry name" value="ispD"/>
    <property type="match status" value="1"/>
</dbReference>
<evidence type="ECO:0000256" key="4">
    <source>
        <dbReference type="ARBA" id="ARBA00022679"/>
    </source>
</evidence>
<dbReference type="EC" id="2.7.7.60" evidence="7"/>
<proteinExistence type="inferred from homology"/>
<protein>
    <recommendedName>
        <fullName evidence="7">2-C-methyl-D-erythritol 4-phosphate cytidylyltransferase</fullName>
        <ecNumber evidence="7">2.7.7.60</ecNumber>
    </recommendedName>
    <alternativeName>
        <fullName evidence="7">4-diphosphocytidyl-2C-methyl-D-erythritol synthase</fullName>
    </alternativeName>
    <alternativeName>
        <fullName evidence="7">MEP cytidylyltransferase</fullName>
        <shortName evidence="7">MCT</shortName>
    </alternativeName>
</protein>
<feature type="site" description="Positions MEP for the nucleophilic attack" evidence="7">
    <location>
        <position position="228"/>
    </location>
</feature>
<name>A0A2M9CED3_9CELL</name>
<evidence type="ECO:0000256" key="1">
    <source>
        <dbReference type="ARBA" id="ARBA00001282"/>
    </source>
</evidence>
<comment type="pathway">
    <text evidence="2 7">Isoprenoid biosynthesis; isopentenyl diphosphate biosynthesis via DXP pathway; isopentenyl diphosphate from 1-deoxy-D-xylulose 5-phosphate: step 2/6.</text>
</comment>
<keyword evidence="4 7" id="KW-0808">Transferase</keyword>
<evidence type="ECO:0000256" key="7">
    <source>
        <dbReference type="HAMAP-Rule" id="MF_00108"/>
    </source>
</evidence>
<dbReference type="HAMAP" id="MF_00108">
    <property type="entry name" value="IspD"/>
    <property type="match status" value="1"/>
</dbReference>
<dbReference type="Gene3D" id="3.90.550.10">
    <property type="entry name" value="Spore Coat Polysaccharide Biosynthesis Protein SpsA, Chain A"/>
    <property type="match status" value="1"/>
</dbReference>
<comment type="caution">
    <text evidence="8">The sequence shown here is derived from an EMBL/GenBank/DDBJ whole genome shotgun (WGS) entry which is preliminary data.</text>
</comment>
<dbReference type="GO" id="GO:0019288">
    <property type="term" value="P:isopentenyl diphosphate biosynthetic process, methylerythritol 4-phosphate pathway"/>
    <property type="evidence" value="ECO:0007669"/>
    <property type="project" value="UniProtKB-UniRule"/>
</dbReference>
<dbReference type="InterPro" id="IPR018294">
    <property type="entry name" value="ISPD_synthase_CS"/>
</dbReference>
<comment type="similarity">
    <text evidence="3 7">Belongs to the IspD/TarI cytidylyltransferase family. IspD subfamily.</text>
</comment>
<feature type="site" description="Transition state stabilizer" evidence="7">
    <location>
        <position position="15"/>
    </location>
</feature>
<dbReference type="PROSITE" id="PS01295">
    <property type="entry name" value="ISPD"/>
    <property type="match status" value="1"/>
</dbReference>
<dbReference type="InterPro" id="IPR034683">
    <property type="entry name" value="IspD/TarI"/>
</dbReference>
<dbReference type="Pfam" id="PF01128">
    <property type="entry name" value="IspD"/>
    <property type="match status" value="1"/>
</dbReference>
<gene>
    <name evidence="7" type="primary">ispD</name>
    <name evidence="8" type="ORF">CLV28_2041</name>
</gene>
<dbReference type="InterPro" id="IPR029044">
    <property type="entry name" value="Nucleotide-diphossugar_trans"/>
</dbReference>
<evidence type="ECO:0000256" key="2">
    <source>
        <dbReference type="ARBA" id="ARBA00004787"/>
    </source>
</evidence>